<organism evidence="2 3">
    <name type="scientific">Trueperella pecoris</name>
    <dbReference type="NCBI Taxonomy" id="2733571"/>
    <lineage>
        <taxon>Bacteria</taxon>
        <taxon>Bacillati</taxon>
        <taxon>Actinomycetota</taxon>
        <taxon>Actinomycetes</taxon>
        <taxon>Actinomycetales</taxon>
        <taxon>Actinomycetaceae</taxon>
        <taxon>Trueperella</taxon>
    </lineage>
</organism>
<keyword evidence="3" id="KW-1185">Reference proteome</keyword>
<dbReference type="RefSeq" id="WP_197551101.1">
    <property type="nucleotide sequence ID" value="NZ_CP063213.1"/>
</dbReference>
<protein>
    <recommendedName>
        <fullName evidence="4">TadE-like protein</fullName>
    </recommendedName>
</protein>
<dbReference type="EMBL" id="CP063213">
    <property type="protein sequence ID" value="QOR45552.1"/>
    <property type="molecule type" value="Genomic_DNA"/>
</dbReference>
<gene>
    <name evidence="2" type="ORF">INS88_09920</name>
</gene>
<keyword evidence="1" id="KW-1133">Transmembrane helix</keyword>
<keyword evidence="1" id="KW-0812">Transmembrane</keyword>
<evidence type="ECO:0000313" key="2">
    <source>
        <dbReference type="EMBL" id="QOR45552.1"/>
    </source>
</evidence>
<reference evidence="2 3" key="1">
    <citation type="submission" date="2020-10" db="EMBL/GenBank/DDBJ databases">
        <title>Trueperella pecoris sp. nov. isolated from bovine and porcine specimens.</title>
        <authorList>
            <person name="Schoenecker L."/>
            <person name="Schnydrig P."/>
            <person name="Brodard I."/>
            <person name="Thomann A."/>
            <person name="Hemphill A."/>
            <person name="Rodriguez-Campos S."/>
            <person name="Perreten V."/>
            <person name="Jores J."/>
            <person name="Kittl S."/>
        </authorList>
    </citation>
    <scope>NUCLEOTIDE SEQUENCE [LARGE SCALE GENOMIC DNA]</scope>
    <source>
        <strain evidence="2 3">15A0121</strain>
    </source>
</reference>
<evidence type="ECO:0000313" key="3">
    <source>
        <dbReference type="Proteomes" id="UP000595053"/>
    </source>
</evidence>
<dbReference type="AlphaFoldDB" id="A0A7M1QTT9"/>
<evidence type="ECO:0000256" key="1">
    <source>
        <dbReference type="SAM" id="Phobius"/>
    </source>
</evidence>
<dbReference type="Proteomes" id="UP000595053">
    <property type="component" value="Chromosome"/>
</dbReference>
<sequence>MSVIRRNLKQIAVGGVGVMCGVMRHASLRKPVRESFISFRPAISAKPASTEAGMVTSEFAIVLPIFLFFGFVLASAIVSGWQVMHVSTEAKEIAREFSIDGQTTLAARAKSTGADVDVSVEGNIVSVTVHRAGGGVYDWLGIEFVGTHEMVVEPDVRRG</sequence>
<evidence type="ECO:0008006" key="4">
    <source>
        <dbReference type="Google" id="ProtNLM"/>
    </source>
</evidence>
<accession>A0A7M1QTT9</accession>
<name>A0A7M1QTT9_9ACTO</name>
<keyword evidence="1" id="KW-0472">Membrane</keyword>
<proteinExistence type="predicted"/>
<feature type="transmembrane region" description="Helical" evidence="1">
    <location>
        <begin position="59"/>
        <end position="81"/>
    </location>
</feature>